<dbReference type="AlphaFoldDB" id="A0AAN9A8S6"/>
<feature type="domain" description="RING-type" evidence="6">
    <location>
        <begin position="565"/>
        <end position="610"/>
    </location>
</feature>
<dbReference type="Proteomes" id="UP001381693">
    <property type="component" value="Unassembled WGS sequence"/>
</dbReference>
<dbReference type="PANTHER" id="PTHR23041:SF78">
    <property type="entry name" value="E3 UBIQUITIN-PROTEIN LIGASE RNF4"/>
    <property type="match status" value="1"/>
</dbReference>
<evidence type="ECO:0000313" key="7">
    <source>
        <dbReference type="EMBL" id="KAK7074167.1"/>
    </source>
</evidence>
<name>A0AAN9A8S6_HALRR</name>
<accession>A0AAN9A8S6</accession>
<proteinExistence type="predicted"/>
<feature type="region of interest" description="Disordered" evidence="5">
    <location>
        <begin position="136"/>
        <end position="155"/>
    </location>
</feature>
<evidence type="ECO:0000256" key="2">
    <source>
        <dbReference type="ARBA" id="ARBA00022771"/>
    </source>
</evidence>
<dbReference type="Gene3D" id="3.30.40.10">
    <property type="entry name" value="Zinc/RING finger domain, C3HC4 (zinc finger)"/>
    <property type="match status" value="1"/>
</dbReference>
<keyword evidence="3" id="KW-0862">Zinc</keyword>
<dbReference type="InterPro" id="IPR001841">
    <property type="entry name" value="Znf_RING"/>
</dbReference>
<keyword evidence="1" id="KW-0479">Metal-binding</keyword>
<gene>
    <name evidence="7" type="ORF">SK128_021263</name>
</gene>
<feature type="region of interest" description="Disordered" evidence="5">
    <location>
        <begin position="433"/>
        <end position="466"/>
    </location>
</feature>
<feature type="compositionally biased region" description="Polar residues" evidence="5">
    <location>
        <begin position="455"/>
        <end position="466"/>
    </location>
</feature>
<dbReference type="GO" id="GO:0008270">
    <property type="term" value="F:zinc ion binding"/>
    <property type="evidence" value="ECO:0007669"/>
    <property type="project" value="UniProtKB-KW"/>
</dbReference>
<organism evidence="7 8">
    <name type="scientific">Halocaridina rubra</name>
    <name type="common">Hawaiian red shrimp</name>
    <dbReference type="NCBI Taxonomy" id="373956"/>
    <lineage>
        <taxon>Eukaryota</taxon>
        <taxon>Metazoa</taxon>
        <taxon>Ecdysozoa</taxon>
        <taxon>Arthropoda</taxon>
        <taxon>Crustacea</taxon>
        <taxon>Multicrustacea</taxon>
        <taxon>Malacostraca</taxon>
        <taxon>Eumalacostraca</taxon>
        <taxon>Eucarida</taxon>
        <taxon>Decapoda</taxon>
        <taxon>Pleocyemata</taxon>
        <taxon>Caridea</taxon>
        <taxon>Atyoidea</taxon>
        <taxon>Atyidae</taxon>
        <taxon>Halocaridina</taxon>
    </lineage>
</organism>
<keyword evidence="2 4" id="KW-0863">Zinc-finger</keyword>
<dbReference type="SMART" id="SM00184">
    <property type="entry name" value="RING"/>
    <property type="match status" value="1"/>
</dbReference>
<dbReference type="PROSITE" id="PS50089">
    <property type="entry name" value="ZF_RING_2"/>
    <property type="match status" value="1"/>
</dbReference>
<dbReference type="EMBL" id="JAXCGZ010011754">
    <property type="protein sequence ID" value="KAK7074167.1"/>
    <property type="molecule type" value="Genomic_DNA"/>
</dbReference>
<evidence type="ECO:0000256" key="1">
    <source>
        <dbReference type="ARBA" id="ARBA00022723"/>
    </source>
</evidence>
<dbReference type="SUPFAM" id="SSF57850">
    <property type="entry name" value="RING/U-box"/>
    <property type="match status" value="1"/>
</dbReference>
<evidence type="ECO:0000256" key="3">
    <source>
        <dbReference type="ARBA" id="ARBA00022833"/>
    </source>
</evidence>
<evidence type="ECO:0000256" key="5">
    <source>
        <dbReference type="SAM" id="MobiDB-lite"/>
    </source>
</evidence>
<keyword evidence="8" id="KW-1185">Reference proteome</keyword>
<dbReference type="PANTHER" id="PTHR23041">
    <property type="entry name" value="RING FINGER DOMAIN-CONTAINING"/>
    <property type="match status" value="1"/>
</dbReference>
<feature type="compositionally biased region" description="Low complexity" evidence="5">
    <location>
        <begin position="437"/>
        <end position="446"/>
    </location>
</feature>
<dbReference type="PROSITE" id="PS00518">
    <property type="entry name" value="ZF_RING_1"/>
    <property type="match status" value="1"/>
</dbReference>
<evidence type="ECO:0000256" key="4">
    <source>
        <dbReference type="PROSITE-ProRule" id="PRU00175"/>
    </source>
</evidence>
<protein>
    <recommendedName>
        <fullName evidence="6">RING-type domain-containing protein</fullName>
    </recommendedName>
</protein>
<sequence>MAEALDAYGNISNEDNHVWDSVVGEGRQRKCIRKDTDFVEEPNSSGALDDKENYYPCSSSPELQVLEHTKDKSHITVDLTLEDDDCEVQITCPEGRSRGAPVSTSEPPTVFEISDDENEAPSQVLAPFNTNSEVTSLSVESQHLSPQSSSKEIEKSSYKKPKMAWLNTFDEESDTMSVIRELNQLASLPRRSQNVLDTPHQNISGPPSNTHNVISTISTGISSIATNTLSYNDASSSNESLFALNIRTISPLPQETNISSAVSSISIAVNLPTTGARERPLEIPSSSSFSSPPITLTKSNEERVENEEMSILGADVTINPSLSYHTSAFQAVNPGSSSITLLTSTCIQPSREISGSTSAYQWNGAQPSTSTCSGISYLNSPHEVWNINSIYNSTNGGYGPPSEYTHFPFNASAPNASVNNTAGINHSQSSVFINTNSSHSTSDSESGLNPIPLPQHSSTNSLQASDSIAPVSQRLAYSQTSSNLQTSNGVMPGSNSNFGSLGTDTAALIKTYLETPFSSKSQNQMTSSCITESIDKTLDTDMKPIKLTKDPYTNPPSPEGLKVSCHICLDSIKTIQSTHRTLCSTVCGHIFCSDCLEASMKQKKECPMCRRKLNKKQYHPLFL</sequence>
<dbReference type="Pfam" id="PF13639">
    <property type="entry name" value="zf-RING_2"/>
    <property type="match status" value="1"/>
</dbReference>
<evidence type="ECO:0000313" key="8">
    <source>
        <dbReference type="Proteomes" id="UP001381693"/>
    </source>
</evidence>
<dbReference type="InterPro" id="IPR013083">
    <property type="entry name" value="Znf_RING/FYVE/PHD"/>
</dbReference>
<comment type="caution">
    <text evidence="7">The sequence shown here is derived from an EMBL/GenBank/DDBJ whole genome shotgun (WGS) entry which is preliminary data.</text>
</comment>
<reference evidence="7 8" key="1">
    <citation type="submission" date="2023-11" db="EMBL/GenBank/DDBJ databases">
        <title>Halocaridina rubra genome assembly.</title>
        <authorList>
            <person name="Smith C."/>
        </authorList>
    </citation>
    <scope>NUCLEOTIDE SEQUENCE [LARGE SCALE GENOMIC DNA]</scope>
    <source>
        <strain evidence="7">EP-1</strain>
        <tissue evidence="7">Whole</tissue>
    </source>
</reference>
<dbReference type="InterPro" id="IPR047134">
    <property type="entry name" value="RNF4"/>
</dbReference>
<evidence type="ECO:0000259" key="6">
    <source>
        <dbReference type="PROSITE" id="PS50089"/>
    </source>
</evidence>
<dbReference type="InterPro" id="IPR017907">
    <property type="entry name" value="Znf_RING_CS"/>
</dbReference>